<gene>
    <name evidence="13" type="ORF">B0I33_10123</name>
</gene>
<evidence type="ECO:0000256" key="9">
    <source>
        <dbReference type="PIRSR" id="PIRSR600101-1"/>
    </source>
</evidence>
<comment type="similarity">
    <text evidence="3 11">Belongs to the gamma-glutamyltransferase family.</text>
</comment>
<keyword evidence="14" id="KW-1185">Reference proteome</keyword>
<feature type="region of interest" description="Disordered" evidence="12">
    <location>
        <begin position="83"/>
        <end position="103"/>
    </location>
</feature>
<dbReference type="InterPro" id="IPR000101">
    <property type="entry name" value="GGT_peptidase"/>
</dbReference>
<evidence type="ECO:0000256" key="7">
    <source>
        <dbReference type="ARBA" id="ARBA00023315"/>
    </source>
</evidence>
<evidence type="ECO:0000256" key="12">
    <source>
        <dbReference type="SAM" id="MobiDB-lite"/>
    </source>
</evidence>
<comment type="caution">
    <text evidence="13">The sequence shown here is derived from an EMBL/GenBank/DDBJ whole genome shotgun (WGS) entry which is preliminary data.</text>
</comment>
<evidence type="ECO:0000313" key="14">
    <source>
        <dbReference type="Proteomes" id="UP000238362"/>
    </source>
</evidence>
<dbReference type="PANTHER" id="PTHR43199:SF1">
    <property type="entry name" value="GLUTATHIONE HYDROLASE PROENZYME"/>
    <property type="match status" value="1"/>
</dbReference>
<evidence type="ECO:0000256" key="8">
    <source>
        <dbReference type="ARBA" id="ARBA00047417"/>
    </source>
</evidence>
<evidence type="ECO:0000256" key="2">
    <source>
        <dbReference type="ARBA" id="ARBA00001089"/>
    </source>
</evidence>
<feature type="binding site" evidence="10">
    <location>
        <position position="222"/>
    </location>
    <ligand>
        <name>L-glutamate</name>
        <dbReference type="ChEBI" id="CHEBI:29985"/>
    </ligand>
</feature>
<dbReference type="InterPro" id="IPR043137">
    <property type="entry name" value="GGT_ssub_C"/>
</dbReference>
<dbReference type="InterPro" id="IPR029055">
    <property type="entry name" value="Ntn_hydrolases_N"/>
</dbReference>
<comment type="catalytic activity">
    <reaction evidence="8 11">
        <text>an N-terminal (5-L-glutamyl)-[peptide] + an alpha-amino acid = 5-L-glutamyl amino acid + an N-terminal L-alpha-aminoacyl-[peptide]</text>
        <dbReference type="Rhea" id="RHEA:23904"/>
        <dbReference type="Rhea" id="RHEA-COMP:9780"/>
        <dbReference type="Rhea" id="RHEA-COMP:9795"/>
        <dbReference type="ChEBI" id="CHEBI:77644"/>
        <dbReference type="ChEBI" id="CHEBI:78597"/>
        <dbReference type="ChEBI" id="CHEBI:78599"/>
        <dbReference type="ChEBI" id="CHEBI:78608"/>
        <dbReference type="EC" id="2.3.2.2"/>
    </reaction>
</comment>
<dbReference type="PANTHER" id="PTHR43199">
    <property type="entry name" value="GLUTATHIONE HYDROLASE"/>
    <property type="match status" value="1"/>
</dbReference>
<evidence type="ECO:0000256" key="3">
    <source>
        <dbReference type="ARBA" id="ARBA00009381"/>
    </source>
</evidence>
<keyword evidence="7 11" id="KW-0012">Acyltransferase</keyword>
<feature type="binding site" evidence="10">
    <location>
        <begin position="589"/>
        <end position="590"/>
    </location>
    <ligand>
        <name>L-glutamate</name>
        <dbReference type="ChEBI" id="CHEBI:29985"/>
    </ligand>
</feature>
<comment type="subunit">
    <text evidence="11">This enzyme consists of two polypeptide chains, which are synthesized in precursor form from a single polypeptide.</text>
</comment>
<evidence type="ECO:0000256" key="5">
    <source>
        <dbReference type="ARBA" id="ARBA00022801"/>
    </source>
</evidence>
<reference evidence="13 14" key="1">
    <citation type="submission" date="2018-03" db="EMBL/GenBank/DDBJ databases">
        <title>Genomic Encyclopedia of Type Strains, Phase III (KMG-III): the genomes of soil and plant-associated and newly described type strains.</title>
        <authorList>
            <person name="Whitman W."/>
        </authorList>
    </citation>
    <scope>NUCLEOTIDE SEQUENCE [LARGE SCALE GENOMIC DNA]</scope>
    <source>
        <strain evidence="13 14">CGMCC 4.7125</strain>
    </source>
</reference>
<dbReference type="InterPro" id="IPR051792">
    <property type="entry name" value="GGT_bact"/>
</dbReference>
<dbReference type="AlphaFoldDB" id="A0A2T0M2C4"/>
<dbReference type="NCBIfam" id="TIGR00066">
    <property type="entry name" value="g_glut_trans"/>
    <property type="match status" value="1"/>
</dbReference>
<protein>
    <recommendedName>
        <fullName evidence="11">Glutathione hydrolase proenzyme</fullName>
        <ecNumber evidence="11">2.3.2.2</ecNumber>
        <ecNumber evidence="11">3.4.19.13</ecNumber>
    </recommendedName>
    <component>
        <recommendedName>
            <fullName evidence="11">Glutathione hydrolase large chain</fullName>
        </recommendedName>
    </component>
    <component>
        <recommendedName>
            <fullName evidence="11">Glutathione hydrolase small chain</fullName>
        </recommendedName>
    </component>
</protein>
<dbReference type="EMBL" id="PVNH01000001">
    <property type="protein sequence ID" value="PRX50872.1"/>
    <property type="molecule type" value="Genomic_DNA"/>
</dbReference>
<dbReference type="GO" id="GO:0036374">
    <property type="term" value="F:glutathione hydrolase activity"/>
    <property type="evidence" value="ECO:0007669"/>
    <property type="project" value="UniProtKB-UniRule"/>
</dbReference>
<dbReference type="Gene3D" id="3.60.20.40">
    <property type="match status" value="1"/>
</dbReference>
<feature type="binding site" evidence="10">
    <location>
        <position position="568"/>
    </location>
    <ligand>
        <name>L-glutamate</name>
        <dbReference type="ChEBI" id="CHEBI:29985"/>
    </ligand>
</feature>
<dbReference type="PRINTS" id="PR01210">
    <property type="entry name" value="GGTRANSPTASE"/>
</dbReference>
<name>A0A2T0M2C4_9PSEU</name>
<comment type="pathway">
    <text evidence="11">Sulfur metabolism; glutathione metabolism.</text>
</comment>
<dbReference type="SUPFAM" id="SSF56235">
    <property type="entry name" value="N-terminal nucleophile aminohydrolases (Ntn hydrolases)"/>
    <property type="match status" value="1"/>
</dbReference>
<organism evidence="13 14">
    <name type="scientific">Prauserella shujinwangii</name>
    <dbReference type="NCBI Taxonomy" id="1453103"/>
    <lineage>
        <taxon>Bacteria</taxon>
        <taxon>Bacillati</taxon>
        <taxon>Actinomycetota</taxon>
        <taxon>Actinomycetes</taxon>
        <taxon>Pseudonocardiales</taxon>
        <taxon>Pseudonocardiaceae</taxon>
        <taxon>Prauserella</taxon>
    </lineage>
</organism>
<dbReference type="Gene3D" id="1.10.246.130">
    <property type="match status" value="1"/>
</dbReference>
<keyword evidence="5 11" id="KW-0378">Hydrolase</keyword>
<keyword evidence="6 11" id="KW-0865">Zymogen</keyword>
<feature type="active site" description="Nucleophile" evidence="9">
    <location>
        <position position="526"/>
    </location>
</feature>
<evidence type="ECO:0000313" key="13">
    <source>
        <dbReference type="EMBL" id="PRX50872.1"/>
    </source>
</evidence>
<feature type="binding site" evidence="10">
    <location>
        <position position="611"/>
    </location>
    <ligand>
        <name>L-glutamate</name>
        <dbReference type="ChEBI" id="CHEBI:29985"/>
    </ligand>
</feature>
<evidence type="ECO:0000256" key="11">
    <source>
        <dbReference type="RuleBase" id="RU368036"/>
    </source>
</evidence>
<dbReference type="UniPathway" id="UPA00204"/>
<sequence>MTTAAKEGRPEPLAEHADLRVSAVPSWVLARSITSWIVSVPMTFREQVPLNTGASNGEVFGRSSLTTWVDLAGACPERTLAVPGRADENDRLDDQGEDDDGGRMFRGAGTTTRHRLLAGVLATALSAAGLVHATQPSAAAHPRHTEKNAVAVGAGGAVSSVDPEATAVGIEVLRRGGNATDAAVATAAALGVTEPYSAGIGGGGFLVHYDARRGVVETIDGRETAPLAMPRDAFIDPETGEPYPFFPEMVTSGASVGVPGTPATWQAALDSWGTYSLAKALRPATRLASRGFVVDATFREQTLQNRERFAAIEPTAELFLPGGDAPKVGSVFRNHDLAHTYRLLARKGVDAFYEGSLAREIVAAVQDPPTVAGTGLPVPPGAMRTGDLARYEVLRPEPTSHDYRGVEVFGMGPPSSGGSTVGETLNILERFPAGAMPTERALHHYFEASALAYADRAKYLGDGRFVDVPLAELLSDGFAAERACRIDAERAAAKPVAPGDADGDYGAGCGTGAEAIDRPDTEGLSTTHLSVVDRWGNVVSYTLTIEQTGGSGITVPGRGFLLNNELTDFSHVYDENDPNRIDGGKRPRSSMSPTIVLADGEPWLALGSPGGSTIITTVAQILINRIDLGMDLPAAVAAPRASQRNTANVVAEHEFIESFGDDLAAYGHRFAATAELGAAAAVEILPGGLLRAVAEPERRGGGDARVVLPR</sequence>
<comment type="PTM">
    <text evidence="11">Cleaved by autocatalysis into a large and a small subunit.</text>
</comment>
<comment type="catalytic activity">
    <reaction evidence="1 11">
        <text>an S-substituted glutathione + H2O = an S-substituted L-cysteinylglycine + L-glutamate</text>
        <dbReference type="Rhea" id="RHEA:59468"/>
        <dbReference type="ChEBI" id="CHEBI:15377"/>
        <dbReference type="ChEBI" id="CHEBI:29985"/>
        <dbReference type="ChEBI" id="CHEBI:90779"/>
        <dbReference type="ChEBI" id="CHEBI:143103"/>
        <dbReference type="EC" id="3.4.19.13"/>
    </reaction>
</comment>
<dbReference type="EC" id="2.3.2.2" evidence="11"/>
<evidence type="ECO:0000256" key="1">
    <source>
        <dbReference type="ARBA" id="ARBA00001049"/>
    </source>
</evidence>
<keyword evidence="4 11" id="KW-0808">Transferase</keyword>
<dbReference type="GO" id="GO:0006751">
    <property type="term" value="P:glutathione catabolic process"/>
    <property type="evidence" value="ECO:0007669"/>
    <property type="project" value="UniProtKB-UniRule"/>
</dbReference>
<evidence type="ECO:0000256" key="6">
    <source>
        <dbReference type="ARBA" id="ARBA00023145"/>
    </source>
</evidence>
<comment type="catalytic activity">
    <reaction evidence="2 11">
        <text>glutathione + H2O = L-cysteinylglycine + L-glutamate</text>
        <dbReference type="Rhea" id="RHEA:28807"/>
        <dbReference type="ChEBI" id="CHEBI:15377"/>
        <dbReference type="ChEBI" id="CHEBI:29985"/>
        <dbReference type="ChEBI" id="CHEBI:57925"/>
        <dbReference type="ChEBI" id="CHEBI:61694"/>
        <dbReference type="EC" id="3.4.19.13"/>
    </reaction>
</comment>
<evidence type="ECO:0000256" key="10">
    <source>
        <dbReference type="PIRSR" id="PIRSR600101-2"/>
    </source>
</evidence>
<dbReference type="EC" id="3.4.19.13" evidence="11"/>
<dbReference type="InterPro" id="IPR043138">
    <property type="entry name" value="GGT_lsub"/>
</dbReference>
<dbReference type="Proteomes" id="UP000238362">
    <property type="component" value="Unassembled WGS sequence"/>
</dbReference>
<dbReference type="Pfam" id="PF01019">
    <property type="entry name" value="G_glu_transpept"/>
    <property type="match status" value="1"/>
</dbReference>
<feature type="compositionally biased region" description="Basic and acidic residues" evidence="12">
    <location>
        <begin position="85"/>
        <end position="94"/>
    </location>
</feature>
<accession>A0A2T0M2C4</accession>
<evidence type="ECO:0000256" key="4">
    <source>
        <dbReference type="ARBA" id="ARBA00022679"/>
    </source>
</evidence>
<proteinExistence type="inferred from homology"/>
<dbReference type="GO" id="GO:0006750">
    <property type="term" value="P:glutathione biosynthetic process"/>
    <property type="evidence" value="ECO:0007669"/>
    <property type="project" value="UniProtKB-KW"/>
</dbReference>
<dbReference type="GO" id="GO:0103068">
    <property type="term" value="F:leukotriene C4 gamma-glutamyl transferase activity"/>
    <property type="evidence" value="ECO:0007669"/>
    <property type="project" value="UniProtKB-EC"/>
</dbReference>
<keyword evidence="11" id="KW-0317">Glutathione biosynthesis</keyword>